<keyword evidence="8" id="KW-1185">Reference proteome</keyword>
<feature type="transmembrane region" description="Helical" evidence="5">
    <location>
        <begin position="74"/>
        <end position="95"/>
    </location>
</feature>
<feature type="transmembrane region" description="Helical" evidence="5">
    <location>
        <begin position="343"/>
        <end position="364"/>
    </location>
</feature>
<dbReference type="RefSeq" id="WP_229671295.1">
    <property type="nucleotide sequence ID" value="NZ_BMLC01000002.1"/>
</dbReference>
<dbReference type="Proteomes" id="UP000219440">
    <property type="component" value="Unassembled WGS sequence"/>
</dbReference>
<dbReference type="InterPro" id="IPR051533">
    <property type="entry name" value="WaaL-like"/>
</dbReference>
<protein>
    <submittedName>
        <fullName evidence="7">O-antigen ligase</fullName>
    </submittedName>
</protein>
<feature type="transmembrane region" description="Helical" evidence="5">
    <location>
        <begin position="376"/>
        <end position="394"/>
    </location>
</feature>
<comment type="subcellular location">
    <subcellularLocation>
        <location evidence="1">Membrane</location>
        <topology evidence="1">Multi-pass membrane protein</topology>
    </subcellularLocation>
</comment>
<dbReference type="EMBL" id="OCST01000001">
    <property type="protein sequence ID" value="SOE45861.1"/>
    <property type="molecule type" value="Genomic_DNA"/>
</dbReference>
<feature type="transmembrane region" description="Helical" evidence="5">
    <location>
        <begin position="178"/>
        <end position="196"/>
    </location>
</feature>
<accession>A0A2C8Y6R5</accession>
<feature type="transmembrane region" description="Helical" evidence="5">
    <location>
        <begin position="226"/>
        <end position="242"/>
    </location>
</feature>
<dbReference type="PANTHER" id="PTHR37422">
    <property type="entry name" value="TEICHURONIC ACID BIOSYNTHESIS PROTEIN TUAE"/>
    <property type="match status" value="1"/>
</dbReference>
<feature type="transmembrane region" description="Helical" evidence="5">
    <location>
        <begin position="101"/>
        <end position="123"/>
    </location>
</feature>
<feature type="transmembrane region" description="Helical" evidence="5">
    <location>
        <begin position="50"/>
        <end position="67"/>
    </location>
</feature>
<gene>
    <name evidence="7" type="ORF">SAMN06296378_0108</name>
</gene>
<keyword evidence="3 5" id="KW-1133">Transmembrane helix</keyword>
<reference evidence="7 8" key="1">
    <citation type="submission" date="2017-09" db="EMBL/GenBank/DDBJ databases">
        <authorList>
            <person name="Ehlers B."/>
            <person name="Leendertz F.H."/>
        </authorList>
    </citation>
    <scope>NUCLEOTIDE SEQUENCE [LARGE SCALE GENOMIC DNA]</scope>
    <source>
        <strain evidence="7 8">CGMCC 1.05381</strain>
    </source>
</reference>
<evidence type="ECO:0000259" key="6">
    <source>
        <dbReference type="Pfam" id="PF04932"/>
    </source>
</evidence>
<feature type="transmembrane region" description="Helical" evidence="5">
    <location>
        <begin position="254"/>
        <end position="273"/>
    </location>
</feature>
<dbReference type="GO" id="GO:0016874">
    <property type="term" value="F:ligase activity"/>
    <property type="evidence" value="ECO:0007669"/>
    <property type="project" value="UniProtKB-KW"/>
</dbReference>
<feature type="domain" description="O-antigen ligase-related" evidence="6">
    <location>
        <begin position="211"/>
        <end position="356"/>
    </location>
</feature>
<evidence type="ECO:0000313" key="7">
    <source>
        <dbReference type="EMBL" id="SOE45861.1"/>
    </source>
</evidence>
<sequence length="439" mass="47729">MTEPNPRFVALDVATEVLSSPRFITALTTSIVGVSVLCFMLRSLIGWPGLLAILSLQVVLAGGSMVVRRGSIEWHGILPVSLIVFITWASLSIFWSSFKWATLAGLAYLLCFTVFGIYTALLRDTIQVVRAFGDVFRLVLAGSVSIEIFAGVLIDSPIPFLEILGKLNEFGPIQGFSGARNQLGILAVLALVTFAIEFRTKSVTRGVAIGSAVLAALVLLLTRSPLATGSLVIVIVAAAALYGLRRAEPERRRFLQLGLLLTAVVISSAVWAARSPIVQVFNATGELSYRLAIWRRAWDLIALNPIEGWGWIGPWRSNLSPFLFFNGLNSRTPTTASNAFVDVWLQLGLAGLMIFVGLVGLAFVRSWLLASSQRSVVFTWPALILVVLVATALAESSMLFEFGWLTFVTCTVKAAHHLSWRKALKGLRDAGLTKPEDQK</sequence>
<proteinExistence type="predicted"/>
<evidence type="ECO:0000256" key="1">
    <source>
        <dbReference type="ARBA" id="ARBA00004141"/>
    </source>
</evidence>
<organism evidence="7 8">
    <name type="scientific">Salinibacterium xinjiangense</name>
    <dbReference type="NCBI Taxonomy" id="386302"/>
    <lineage>
        <taxon>Bacteria</taxon>
        <taxon>Bacillati</taxon>
        <taxon>Actinomycetota</taxon>
        <taxon>Actinomycetes</taxon>
        <taxon>Micrococcales</taxon>
        <taxon>Microbacteriaceae</taxon>
        <taxon>Salinibacterium</taxon>
    </lineage>
</organism>
<feature type="transmembrane region" description="Helical" evidence="5">
    <location>
        <begin position="135"/>
        <end position="158"/>
    </location>
</feature>
<feature type="transmembrane region" description="Helical" evidence="5">
    <location>
        <begin position="203"/>
        <end position="220"/>
    </location>
</feature>
<keyword evidence="7" id="KW-0436">Ligase</keyword>
<keyword evidence="2 5" id="KW-0812">Transmembrane</keyword>
<keyword evidence="4 5" id="KW-0472">Membrane</keyword>
<evidence type="ECO:0000256" key="2">
    <source>
        <dbReference type="ARBA" id="ARBA00022692"/>
    </source>
</evidence>
<evidence type="ECO:0000256" key="4">
    <source>
        <dbReference type="ARBA" id="ARBA00023136"/>
    </source>
</evidence>
<evidence type="ECO:0000256" key="5">
    <source>
        <dbReference type="SAM" id="Phobius"/>
    </source>
</evidence>
<evidence type="ECO:0000256" key="3">
    <source>
        <dbReference type="ARBA" id="ARBA00022989"/>
    </source>
</evidence>
<dbReference type="GO" id="GO:0016020">
    <property type="term" value="C:membrane"/>
    <property type="evidence" value="ECO:0007669"/>
    <property type="project" value="UniProtKB-SubCell"/>
</dbReference>
<evidence type="ECO:0000313" key="8">
    <source>
        <dbReference type="Proteomes" id="UP000219440"/>
    </source>
</evidence>
<dbReference type="PANTHER" id="PTHR37422:SF17">
    <property type="entry name" value="O-ANTIGEN LIGASE"/>
    <property type="match status" value="1"/>
</dbReference>
<dbReference type="Pfam" id="PF04932">
    <property type="entry name" value="Wzy_C"/>
    <property type="match status" value="1"/>
</dbReference>
<dbReference type="AlphaFoldDB" id="A0A2C8Y6R5"/>
<name>A0A2C8Y6R5_9MICO</name>
<dbReference type="InterPro" id="IPR007016">
    <property type="entry name" value="O-antigen_ligase-rel_domated"/>
</dbReference>